<dbReference type="OrthoDB" id="10568453at2759"/>
<accession>A0A8H5RQ60</accession>
<sequence length="268" mass="29762">MPSYVRQLFIGGSTRTLVICERTTDNSLSGGPSLTTTKLRAIDQWLVDQVLLPPSGMPKSTHVGVRRFWANISSPVDSRMMCTAETTLGNFGWCWSMDIARVLAVRSPETDEQHRPGSFDDAAYTALRYLREGGQISDPELNGGPRVRHSSTRWASGGMSPSVAVSSFELLVTKHRDYQRRGCAEFRSCLDQHAQPVSVFWLHGWDKDEELRGIRNSFGLDDAGSFCNSQFNTRTSAPLVAGAHLVNVTLPQESDLNSTYRCQGFLRS</sequence>
<comment type="caution">
    <text evidence="1">The sequence shown here is derived from an EMBL/GenBank/DDBJ whole genome shotgun (WGS) entry which is preliminary data.</text>
</comment>
<dbReference type="RefSeq" id="XP_037208115.1">
    <property type="nucleotide sequence ID" value="XM_037351304.1"/>
</dbReference>
<proteinExistence type="predicted"/>
<dbReference type="EMBL" id="JAAQRI010000091">
    <property type="protein sequence ID" value="KAF5639520.1"/>
    <property type="molecule type" value="Genomic_DNA"/>
</dbReference>
<name>A0A8H5RQ60_9HYPO</name>
<protein>
    <submittedName>
        <fullName evidence="1">Uncharacterized protein</fullName>
    </submittedName>
</protein>
<keyword evidence="2" id="KW-1185">Reference proteome</keyword>
<reference evidence="1 2" key="1">
    <citation type="submission" date="2020-05" db="EMBL/GenBank/DDBJ databases">
        <title>Identification and distribution of gene clusters putatively required for synthesis of sphingolipid metabolism inhibitors in phylogenetically diverse species of the filamentous fungus Fusarium.</title>
        <authorList>
            <person name="Kim H.-S."/>
            <person name="Busman M."/>
            <person name="Brown D.W."/>
            <person name="Divon H."/>
            <person name="Uhlig S."/>
            <person name="Proctor R.H."/>
        </authorList>
    </citation>
    <scope>NUCLEOTIDE SEQUENCE [LARGE SCALE GENOMIC DNA]</scope>
    <source>
        <strain evidence="1 2">NRRL 66243</strain>
    </source>
</reference>
<dbReference type="Proteomes" id="UP000530670">
    <property type="component" value="Unassembled WGS sequence"/>
</dbReference>
<dbReference type="AlphaFoldDB" id="A0A8H5RQ60"/>
<evidence type="ECO:0000313" key="2">
    <source>
        <dbReference type="Proteomes" id="UP000530670"/>
    </source>
</evidence>
<dbReference type="GeneID" id="59303574"/>
<organism evidence="1 2">
    <name type="scientific">Fusarium tjaetaba</name>
    <dbReference type="NCBI Taxonomy" id="1567544"/>
    <lineage>
        <taxon>Eukaryota</taxon>
        <taxon>Fungi</taxon>
        <taxon>Dikarya</taxon>
        <taxon>Ascomycota</taxon>
        <taxon>Pezizomycotina</taxon>
        <taxon>Sordariomycetes</taxon>
        <taxon>Hypocreomycetidae</taxon>
        <taxon>Hypocreales</taxon>
        <taxon>Nectriaceae</taxon>
        <taxon>Fusarium</taxon>
        <taxon>Fusarium fujikuroi species complex</taxon>
    </lineage>
</organism>
<gene>
    <name evidence="1" type="ORF">FTJAE_4858</name>
</gene>
<evidence type="ECO:0000313" key="1">
    <source>
        <dbReference type="EMBL" id="KAF5639520.1"/>
    </source>
</evidence>